<organism evidence="1 2">
    <name type="scientific">Quercus rubra</name>
    <name type="common">Northern red oak</name>
    <name type="synonym">Quercus borealis</name>
    <dbReference type="NCBI Taxonomy" id="3512"/>
    <lineage>
        <taxon>Eukaryota</taxon>
        <taxon>Viridiplantae</taxon>
        <taxon>Streptophyta</taxon>
        <taxon>Embryophyta</taxon>
        <taxon>Tracheophyta</taxon>
        <taxon>Spermatophyta</taxon>
        <taxon>Magnoliopsida</taxon>
        <taxon>eudicotyledons</taxon>
        <taxon>Gunneridae</taxon>
        <taxon>Pentapetalae</taxon>
        <taxon>rosids</taxon>
        <taxon>fabids</taxon>
        <taxon>Fagales</taxon>
        <taxon>Fagaceae</taxon>
        <taxon>Quercus</taxon>
    </lineage>
</organism>
<comment type="caution">
    <text evidence="1">The sequence shown here is derived from an EMBL/GenBank/DDBJ whole genome shotgun (WGS) entry which is preliminary data.</text>
</comment>
<dbReference type="AlphaFoldDB" id="A0AAN7J1Y7"/>
<name>A0AAN7J1Y7_QUERU</name>
<keyword evidence="2" id="KW-1185">Reference proteome</keyword>
<sequence>MAATSTTLDLEFLQGITWGPRLTHLFFADDSLFFFGKATLKLRSKVNQNNTVIFFSKSTSKTTRQIIKGILGVQEIKHYEKYFSLPSLMGKGKKVSFNYIKERVWRKQSG</sequence>
<proteinExistence type="predicted"/>
<reference evidence="1 2" key="1">
    <citation type="journal article" date="2023" name="G3 (Bethesda)">
        <title>A haplotype-resolved chromosome-scale genome for Quercus rubra L. provides insights into the genetics of adaptive traits for red oak species.</title>
        <authorList>
            <person name="Kapoor B."/>
            <person name="Jenkins J."/>
            <person name="Schmutz J."/>
            <person name="Zhebentyayeva T."/>
            <person name="Kuelheim C."/>
            <person name="Coggeshall M."/>
            <person name="Heim C."/>
            <person name="Lasky J.R."/>
            <person name="Leites L."/>
            <person name="Islam-Faridi N."/>
            <person name="Romero-Severson J."/>
            <person name="DeLeo V.L."/>
            <person name="Lucas S.M."/>
            <person name="Lazic D."/>
            <person name="Gailing O."/>
            <person name="Carlson J."/>
            <person name="Staton M."/>
        </authorList>
    </citation>
    <scope>NUCLEOTIDE SEQUENCE [LARGE SCALE GENOMIC DNA]</scope>
    <source>
        <strain evidence="1">Pseudo-F2</strain>
    </source>
</reference>
<accession>A0AAN7J1Y7</accession>
<evidence type="ECO:0000313" key="1">
    <source>
        <dbReference type="EMBL" id="KAK4594820.1"/>
    </source>
</evidence>
<dbReference type="EMBL" id="JAXUIC010000004">
    <property type="protein sequence ID" value="KAK4594820.1"/>
    <property type="molecule type" value="Genomic_DNA"/>
</dbReference>
<evidence type="ECO:0000313" key="2">
    <source>
        <dbReference type="Proteomes" id="UP001324115"/>
    </source>
</evidence>
<gene>
    <name evidence="1" type="ORF">RGQ29_018514</name>
</gene>
<protein>
    <recommendedName>
        <fullName evidence="3">Reverse transcriptase domain-containing protein</fullName>
    </recommendedName>
</protein>
<dbReference type="Proteomes" id="UP001324115">
    <property type="component" value="Unassembled WGS sequence"/>
</dbReference>
<evidence type="ECO:0008006" key="3">
    <source>
        <dbReference type="Google" id="ProtNLM"/>
    </source>
</evidence>